<organism evidence="4 5">
    <name type="scientific">Kingdonia uniflora</name>
    <dbReference type="NCBI Taxonomy" id="39325"/>
    <lineage>
        <taxon>Eukaryota</taxon>
        <taxon>Viridiplantae</taxon>
        <taxon>Streptophyta</taxon>
        <taxon>Embryophyta</taxon>
        <taxon>Tracheophyta</taxon>
        <taxon>Spermatophyta</taxon>
        <taxon>Magnoliopsida</taxon>
        <taxon>Ranunculales</taxon>
        <taxon>Circaeasteraceae</taxon>
        <taxon>Kingdonia</taxon>
    </lineage>
</organism>
<dbReference type="PROSITE" id="PS50011">
    <property type="entry name" value="PROTEIN_KINASE_DOM"/>
    <property type="match status" value="1"/>
</dbReference>
<protein>
    <recommendedName>
        <fullName evidence="3">Protein kinase domain-containing protein</fullName>
    </recommendedName>
</protein>
<dbReference type="InterPro" id="IPR000719">
    <property type="entry name" value="Prot_kinase_dom"/>
</dbReference>
<dbReference type="InterPro" id="IPR045274">
    <property type="entry name" value="WAK-like"/>
</dbReference>
<dbReference type="AlphaFoldDB" id="A0A7J7P510"/>
<dbReference type="GO" id="GO:0004674">
    <property type="term" value="F:protein serine/threonine kinase activity"/>
    <property type="evidence" value="ECO:0007669"/>
    <property type="project" value="TreeGrafter"/>
</dbReference>
<comment type="caution">
    <text evidence="4">The sequence shown here is derived from an EMBL/GenBank/DDBJ whole genome shotgun (WGS) entry which is preliminary data.</text>
</comment>
<keyword evidence="5" id="KW-1185">Reference proteome</keyword>
<dbReference type="InterPro" id="IPR011009">
    <property type="entry name" value="Kinase-like_dom_sf"/>
</dbReference>
<dbReference type="OrthoDB" id="75710at2759"/>
<dbReference type="Gene3D" id="3.30.200.20">
    <property type="entry name" value="Phosphorylase Kinase, domain 1"/>
    <property type="match status" value="1"/>
</dbReference>
<accession>A0A7J7P510</accession>
<reference evidence="4 5" key="1">
    <citation type="journal article" date="2020" name="IScience">
        <title>Genome Sequencing of the Endangered Kingdonia uniflora (Circaeasteraceae, Ranunculales) Reveals Potential Mechanisms of Evolutionary Specialization.</title>
        <authorList>
            <person name="Sun Y."/>
            <person name="Deng T."/>
            <person name="Zhang A."/>
            <person name="Moore M.J."/>
            <person name="Landis J.B."/>
            <person name="Lin N."/>
            <person name="Zhang H."/>
            <person name="Zhang X."/>
            <person name="Huang J."/>
            <person name="Zhang X."/>
            <person name="Sun H."/>
            <person name="Wang H."/>
        </authorList>
    </citation>
    <scope>NUCLEOTIDE SEQUENCE [LARGE SCALE GENOMIC DNA]</scope>
    <source>
        <strain evidence="4">TB1705</strain>
        <tissue evidence="4">Leaf</tissue>
    </source>
</reference>
<evidence type="ECO:0000259" key="3">
    <source>
        <dbReference type="PROSITE" id="PS50011"/>
    </source>
</evidence>
<dbReference type="SUPFAM" id="SSF56112">
    <property type="entry name" value="Protein kinase-like (PK-like)"/>
    <property type="match status" value="1"/>
</dbReference>
<dbReference type="GO" id="GO:0005886">
    <property type="term" value="C:plasma membrane"/>
    <property type="evidence" value="ECO:0007669"/>
    <property type="project" value="TreeGrafter"/>
</dbReference>
<proteinExistence type="predicted"/>
<dbReference type="PANTHER" id="PTHR27005">
    <property type="entry name" value="WALL-ASSOCIATED RECEPTOR KINASE-LIKE 21"/>
    <property type="match status" value="1"/>
</dbReference>
<dbReference type="InterPro" id="IPR001245">
    <property type="entry name" value="Ser-Thr/Tyr_kinase_cat_dom"/>
</dbReference>
<dbReference type="InterPro" id="IPR008271">
    <property type="entry name" value="Ser/Thr_kinase_AS"/>
</dbReference>
<feature type="domain" description="Protein kinase" evidence="3">
    <location>
        <begin position="57"/>
        <end position="334"/>
    </location>
</feature>
<dbReference type="SMART" id="SM00220">
    <property type="entry name" value="S_TKc"/>
    <property type="match status" value="1"/>
</dbReference>
<dbReference type="PROSITE" id="PS00108">
    <property type="entry name" value="PROTEIN_KINASE_ST"/>
    <property type="match status" value="1"/>
</dbReference>
<dbReference type="Proteomes" id="UP000541444">
    <property type="component" value="Unassembled WGS sequence"/>
</dbReference>
<keyword evidence="1" id="KW-0547">Nucleotide-binding</keyword>
<dbReference type="GO" id="GO:0007166">
    <property type="term" value="P:cell surface receptor signaling pathway"/>
    <property type="evidence" value="ECO:0007669"/>
    <property type="project" value="InterPro"/>
</dbReference>
<dbReference type="PANTHER" id="PTHR27005:SF522">
    <property type="entry name" value="NON-FUNCTIONAL PSEUDOKINASE ZED1-LIKE"/>
    <property type="match status" value="1"/>
</dbReference>
<evidence type="ECO:0000313" key="5">
    <source>
        <dbReference type="Proteomes" id="UP000541444"/>
    </source>
</evidence>
<evidence type="ECO:0000256" key="2">
    <source>
        <dbReference type="ARBA" id="ARBA00022840"/>
    </source>
</evidence>
<dbReference type="Gene3D" id="1.10.510.10">
    <property type="entry name" value="Transferase(Phosphotransferase) domain 1"/>
    <property type="match status" value="1"/>
</dbReference>
<dbReference type="EMBL" id="JACGCM010000287">
    <property type="protein sequence ID" value="KAF6174214.1"/>
    <property type="molecule type" value="Genomic_DNA"/>
</dbReference>
<sequence length="337" mass="38564">MWGCLGVEREKQSQLQDKLFLKNGGLVLEERITYFDGKSNPFRVFSKEELRRATNNYDQNQIIHGDLTYRLYKGIHEDRDISVKKFIDGCESYIGWYINEVVVASQMNNHMHVLKFLGCCLETEVPILVYEFAENGDLFDHIIKEDDLCSNNGGKLSWEDRLRIAMEVADTITYLHTGTSKCIIHRDIKSRNIFLDENYGSKLFEFGLSLAIPPGETKIKAELDGSFGFFDPDSLSTGEFSMKSDVYGFGVLLLEILTGKKATQIFAEIYDATGDSSLTEKNEKVHEMYIKDNVLKEGNVNQVMACGRLAMRCIKEKLDGRPTMKEVAQELRRIRRT</sequence>
<dbReference type="Pfam" id="PF07714">
    <property type="entry name" value="PK_Tyr_Ser-Thr"/>
    <property type="match status" value="1"/>
</dbReference>
<evidence type="ECO:0000256" key="1">
    <source>
        <dbReference type="ARBA" id="ARBA00022741"/>
    </source>
</evidence>
<dbReference type="GO" id="GO:0005524">
    <property type="term" value="F:ATP binding"/>
    <property type="evidence" value="ECO:0007669"/>
    <property type="project" value="UniProtKB-KW"/>
</dbReference>
<name>A0A7J7P510_9MAGN</name>
<evidence type="ECO:0000313" key="4">
    <source>
        <dbReference type="EMBL" id="KAF6174214.1"/>
    </source>
</evidence>
<gene>
    <name evidence="4" type="ORF">GIB67_033746</name>
</gene>
<keyword evidence="2" id="KW-0067">ATP-binding</keyword>